<protein>
    <submittedName>
        <fullName evidence="1">Uncharacterized protein</fullName>
    </submittedName>
</protein>
<proteinExistence type="predicted"/>
<evidence type="ECO:0000313" key="2">
    <source>
        <dbReference type="Proteomes" id="UP001164459"/>
    </source>
</evidence>
<dbReference type="RefSeq" id="WP_269034179.1">
    <property type="nucleotide sequence ID" value="NZ_CP114040.1"/>
</dbReference>
<gene>
    <name evidence="1" type="ORF">O0S08_37010</name>
</gene>
<sequence length="293" mass="32666">MSQRSTHSIPTLEQFLAAPLAEVRPVAPATMVWVVEGTRRSAALAGVPAEDYGRWSVPRMNACVRMFFEHGVRHVFTPFLTPSQFGEKTPGYRERLFEYAGLIASEPEFLAPYITHGWRVRLLGGDSLPELRPYAAKLIEATPYGDHTLWCSVVAETGAPWSELLQAVVRSGARTREEAISAVYGEDIPLATLMVAFGKPLVSPEQVPPLLVGKMDAYWTQRPGYRIDEREFRAILHDHAYVRRTWQEDKTGRPDEAAAFRRAWEEGPTLGLGFRLGPFWYPSATGVPVGSPG</sequence>
<dbReference type="InterPro" id="IPR036424">
    <property type="entry name" value="UPP_synth-like_sf"/>
</dbReference>
<keyword evidence="2" id="KW-1185">Reference proteome</keyword>
<reference evidence="1" key="1">
    <citation type="submission" date="2022-11" db="EMBL/GenBank/DDBJ databases">
        <title>Minimal conservation of predation-associated metabolite biosynthetic gene clusters underscores biosynthetic potential of Myxococcota including descriptions for ten novel species: Archangium lansinium sp. nov., Myxococcus landrumus sp. nov., Nannocystis bai.</title>
        <authorList>
            <person name="Ahearne A."/>
            <person name="Stevens C."/>
            <person name="Dowd S."/>
        </authorList>
    </citation>
    <scope>NUCLEOTIDE SEQUENCE</scope>
    <source>
        <strain evidence="1">Fl3</strain>
    </source>
</reference>
<dbReference type="Proteomes" id="UP001164459">
    <property type="component" value="Chromosome"/>
</dbReference>
<name>A0ABY7GY30_9BACT</name>
<evidence type="ECO:0000313" key="1">
    <source>
        <dbReference type="EMBL" id="WAS91817.1"/>
    </source>
</evidence>
<accession>A0ABY7GY30</accession>
<organism evidence="1 2">
    <name type="scientific">Nannocystis punicea</name>
    <dbReference type="NCBI Taxonomy" id="2995304"/>
    <lineage>
        <taxon>Bacteria</taxon>
        <taxon>Pseudomonadati</taxon>
        <taxon>Myxococcota</taxon>
        <taxon>Polyangia</taxon>
        <taxon>Nannocystales</taxon>
        <taxon>Nannocystaceae</taxon>
        <taxon>Nannocystis</taxon>
    </lineage>
</organism>
<dbReference type="Gene3D" id="3.40.1180.10">
    <property type="entry name" value="Decaprenyl diphosphate synthase-like"/>
    <property type="match status" value="1"/>
</dbReference>
<dbReference type="EMBL" id="CP114040">
    <property type="protein sequence ID" value="WAS91817.1"/>
    <property type="molecule type" value="Genomic_DNA"/>
</dbReference>